<comment type="caution">
    <text evidence="4">The sequence shown here is derived from an EMBL/GenBank/DDBJ whole genome shotgun (WGS) entry which is preliminary data.</text>
</comment>
<evidence type="ECO:0000256" key="2">
    <source>
        <dbReference type="ARBA" id="ARBA00022573"/>
    </source>
</evidence>
<dbReference type="InterPro" id="IPR003723">
    <property type="entry name" value="Precorrin-6x_reduct"/>
</dbReference>
<dbReference type="AlphaFoldDB" id="A0A3D9HE17"/>
<reference evidence="4 5" key="1">
    <citation type="submission" date="2018-07" db="EMBL/GenBank/DDBJ databases">
        <title>Genomic Encyclopedia of Type Strains, Phase III (KMG-III): the genomes of soil and plant-associated and newly described type strains.</title>
        <authorList>
            <person name="Whitman W."/>
        </authorList>
    </citation>
    <scope>NUCLEOTIDE SEQUENCE [LARGE SCALE GENOMIC DNA]</scope>
    <source>
        <strain evidence="4 5">CECT 8488</strain>
    </source>
</reference>
<dbReference type="PROSITE" id="PS51014">
    <property type="entry name" value="COBK_CBIJ"/>
    <property type="match status" value="1"/>
</dbReference>
<dbReference type="PANTHER" id="PTHR36925:SF1">
    <property type="entry name" value="COBALT-PRECORRIN-6A REDUCTASE"/>
    <property type="match status" value="1"/>
</dbReference>
<dbReference type="GO" id="GO:0009236">
    <property type="term" value="P:cobalamin biosynthetic process"/>
    <property type="evidence" value="ECO:0007669"/>
    <property type="project" value="UniProtKB-UniPathway"/>
</dbReference>
<evidence type="ECO:0000256" key="3">
    <source>
        <dbReference type="ARBA" id="ARBA00023002"/>
    </source>
</evidence>
<dbReference type="NCBIfam" id="TIGR00715">
    <property type="entry name" value="precor6x_red"/>
    <property type="match status" value="1"/>
</dbReference>
<gene>
    <name evidence="4" type="ORF">DFP90_10969</name>
</gene>
<dbReference type="GO" id="GO:0016994">
    <property type="term" value="F:precorrin-6A reductase activity"/>
    <property type="evidence" value="ECO:0007669"/>
    <property type="project" value="InterPro"/>
</dbReference>
<accession>A0A3D9HE17</accession>
<name>A0A3D9HE17_9PROT</name>
<dbReference type="NCBIfam" id="NF005968">
    <property type="entry name" value="PRK08057.1-2"/>
    <property type="match status" value="1"/>
</dbReference>
<comment type="pathway">
    <text evidence="1">Cofactor biosynthesis; adenosylcobalamin biosynthesis.</text>
</comment>
<dbReference type="EMBL" id="QRDW01000009">
    <property type="protein sequence ID" value="RED47705.1"/>
    <property type="molecule type" value="Genomic_DNA"/>
</dbReference>
<evidence type="ECO:0000256" key="1">
    <source>
        <dbReference type="ARBA" id="ARBA00004953"/>
    </source>
</evidence>
<keyword evidence="5" id="KW-1185">Reference proteome</keyword>
<proteinExistence type="predicted"/>
<evidence type="ECO:0000313" key="4">
    <source>
        <dbReference type="EMBL" id="RED47705.1"/>
    </source>
</evidence>
<dbReference type="Proteomes" id="UP000256845">
    <property type="component" value="Unassembled WGS sequence"/>
</dbReference>
<dbReference type="Pfam" id="PF02571">
    <property type="entry name" value="CbiJ"/>
    <property type="match status" value="1"/>
</dbReference>
<keyword evidence="2" id="KW-0169">Cobalamin biosynthesis</keyword>
<organism evidence="4 5">
    <name type="scientific">Aestuariispira insulae</name>
    <dbReference type="NCBI Taxonomy" id="1461337"/>
    <lineage>
        <taxon>Bacteria</taxon>
        <taxon>Pseudomonadati</taxon>
        <taxon>Pseudomonadota</taxon>
        <taxon>Alphaproteobacteria</taxon>
        <taxon>Rhodospirillales</taxon>
        <taxon>Kiloniellaceae</taxon>
        <taxon>Aestuariispira</taxon>
    </lineage>
</organism>
<protein>
    <submittedName>
        <fullName evidence="4">Precorrin-6A/cobalt-precorrin-6A reductase</fullName>
    </submittedName>
</protein>
<dbReference type="PANTHER" id="PTHR36925">
    <property type="entry name" value="COBALT-PRECORRIN-6A REDUCTASE"/>
    <property type="match status" value="1"/>
</dbReference>
<keyword evidence="3" id="KW-0560">Oxidoreductase</keyword>
<evidence type="ECO:0000313" key="5">
    <source>
        <dbReference type="Proteomes" id="UP000256845"/>
    </source>
</evidence>
<dbReference type="UniPathway" id="UPA00148"/>
<sequence>MVNPPMIKHPAILILGGTGEARDLAAKLSELPVRVITSLAGRTRKPADIPGEIHAGGFGGVAGLSRFLAVEDINLVVDATHPFAEKISRNAMLACAEWQVARLRLERPAWQPQPGDHWLHAASLEEAARLLPSLCKRPLITVGSNDFHFFRDVQGVEIFARMIEEPPFAERPPKCQLILERGPFDHTHEMALFSRHRIDLLVTKNSGGSMIDAKLDAARERGLPVLMIDRPVALPGPCATTATEALDWLKTKLDF</sequence>